<evidence type="ECO:0000313" key="2">
    <source>
        <dbReference type="EMBL" id="CAL1405322.1"/>
    </source>
</evidence>
<keyword evidence="3" id="KW-1185">Reference proteome</keyword>
<evidence type="ECO:0000259" key="1">
    <source>
        <dbReference type="Pfam" id="PF13966"/>
    </source>
</evidence>
<proteinExistence type="predicted"/>
<accession>A0AAV2G581</accession>
<gene>
    <name evidence="2" type="ORF">LTRI10_LOCUS45116</name>
</gene>
<dbReference type="EMBL" id="OZ034821">
    <property type="protein sequence ID" value="CAL1405322.1"/>
    <property type="molecule type" value="Genomic_DNA"/>
</dbReference>
<dbReference type="Proteomes" id="UP001497516">
    <property type="component" value="Chromosome 8"/>
</dbReference>
<dbReference type="Pfam" id="PF13966">
    <property type="entry name" value="zf-RVT"/>
    <property type="match status" value="1"/>
</dbReference>
<feature type="domain" description="Reverse transcriptase zinc-binding" evidence="1">
    <location>
        <begin position="134"/>
        <end position="190"/>
    </location>
</feature>
<dbReference type="InterPro" id="IPR026960">
    <property type="entry name" value="RVT-Znf"/>
</dbReference>
<sequence>MEAELHLEESDGGTRLIEVWLRWKIGSWEEVRIWKDKWIPGLDNFQVYSYSPFMEWDAKDSSLIDQESRTWRKDLLEIIFTHEKQQAILAIPLSSRIEKDVLCWSGDESGKYSVKSGYLVESKRVRGGDGRDTRSNEESDFAWKKLWKLNLPGKLKTFIWKAANNILPVGVRVSKKVRYAGDECPNCGAEGNFETLFG</sequence>
<protein>
    <recommendedName>
        <fullName evidence="1">Reverse transcriptase zinc-binding domain-containing protein</fullName>
    </recommendedName>
</protein>
<evidence type="ECO:0000313" key="3">
    <source>
        <dbReference type="Proteomes" id="UP001497516"/>
    </source>
</evidence>
<organism evidence="2 3">
    <name type="scientific">Linum trigynum</name>
    <dbReference type="NCBI Taxonomy" id="586398"/>
    <lineage>
        <taxon>Eukaryota</taxon>
        <taxon>Viridiplantae</taxon>
        <taxon>Streptophyta</taxon>
        <taxon>Embryophyta</taxon>
        <taxon>Tracheophyta</taxon>
        <taxon>Spermatophyta</taxon>
        <taxon>Magnoliopsida</taxon>
        <taxon>eudicotyledons</taxon>
        <taxon>Gunneridae</taxon>
        <taxon>Pentapetalae</taxon>
        <taxon>rosids</taxon>
        <taxon>fabids</taxon>
        <taxon>Malpighiales</taxon>
        <taxon>Linaceae</taxon>
        <taxon>Linum</taxon>
    </lineage>
</organism>
<dbReference type="AlphaFoldDB" id="A0AAV2G581"/>
<reference evidence="2 3" key="1">
    <citation type="submission" date="2024-04" db="EMBL/GenBank/DDBJ databases">
        <authorList>
            <person name="Fracassetti M."/>
        </authorList>
    </citation>
    <scope>NUCLEOTIDE SEQUENCE [LARGE SCALE GENOMIC DNA]</scope>
</reference>
<name>A0AAV2G581_9ROSI</name>